<dbReference type="InterPro" id="IPR029039">
    <property type="entry name" value="Flavoprotein-like_sf"/>
</dbReference>
<dbReference type="Gene3D" id="3.40.50.360">
    <property type="match status" value="1"/>
</dbReference>
<reference evidence="2 3" key="1">
    <citation type="submission" date="2016-10" db="EMBL/GenBank/DDBJ databases">
        <title>Arsenicibacter rosenii gen. nov., sp. nov., an efficient arsenic-methylating bacterium isolated from an arsenic-contaminated paddy soil.</title>
        <authorList>
            <person name="Huang K."/>
        </authorList>
    </citation>
    <scope>NUCLEOTIDE SEQUENCE [LARGE SCALE GENOMIC DNA]</scope>
    <source>
        <strain evidence="2 3">SM-1</strain>
    </source>
</reference>
<evidence type="ECO:0000313" key="2">
    <source>
        <dbReference type="EMBL" id="OIN55817.1"/>
    </source>
</evidence>
<dbReference type="PANTHER" id="PTHR30543:SF21">
    <property type="entry name" value="NAD(P)H-DEPENDENT FMN REDUCTASE LOT6"/>
    <property type="match status" value="1"/>
</dbReference>
<dbReference type="Pfam" id="PF03358">
    <property type="entry name" value="FMN_red"/>
    <property type="match status" value="1"/>
</dbReference>
<dbReference type="RefSeq" id="WP_071506550.1">
    <property type="nucleotide sequence ID" value="NZ_MORL01000034.1"/>
</dbReference>
<feature type="domain" description="NADPH-dependent FMN reductase-like" evidence="1">
    <location>
        <begin position="1"/>
        <end position="136"/>
    </location>
</feature>
<keyword evidence="3" id="KW-1185">Reference proteome</keyword>
<dbReference type="PANTHER" id="PTHR30543">
    <property type="entry name" value="CHROMATE REDUCTASE"/>
    <property type="match status" value="1"/>
</dbReference>
<accession>A0A1S2VAQ0</accession>
<name>A0A1S2VAQ0_9BACT</name>
<dbReference type="InterPro" id="IPR050712">
    <property type="entry name" value="NAD(P)H-dep_reductase"/>
</dbReference>
<dbReference type="GO" id="GO:0005829">
    <property type="term" value="C:cytosol"/>
    <property type="evidence" value="ECO:0007669"/>
    <property type="project" value="TreeGrafter"/>
</dbReference>
<protein>
    <submittedName>
        <fullName evidence="2">Flavoprotein</fullName>
    </submittedName>
</protein>
<dbReference type="SUPFAM" id="SSF52218">
    <property type="entry name" value="Flavoproteins"/>
    <property type="match status" value="1"/>
</dbReference>
<dbReference type="AlphaFoldDB" id="A0A1S2VAQ0"/>
<dbReference type="GO" id="GO:0016491">
    <property type="term" value="F:oxidoreductase activity"/>
    <property type="evidence" value="ECO:0007669"/>
    <property type="project" value="InterPro"/>
</dbReference>
<evidence type="ECO:0000313" key="3">
    <source>
        <dbReference type="Proteomes" id="UP000181790"/>
    </source>
</evidence>
<organism evidence="2 3">
    <name type="scientific">Arsenicibacter rosenii</name>
    <dbReference type="NCBI Taxonomy" id="1750698"/>
    <lineage>
        <taxon>Bacteria</taxon>
        <taxon>Pseudomonadati</taxon>
        <taxon>Bacteroidota</taxon>
        <taxon>Cytophagia</taxon>
        <taxon>Cytophagales</taxon>
        <taxon>Spirosomataceae</taxon>
        <taxon>Arsenicibacter</taxon>
    </lineage>
</organism>
<dbReference type="OrthoDB" id="9812295at2"/>
<dbReference type="InterPro" id="IPR005025">
    <property type="entry name" value="FMN_Rdtase-like_dom"/>
</dbReference>
<proteinExistence type="predicted"/>
<evidence type="ECO:0000259" key="1">
    <source>
        <dbReference type="Pfam" id="PF03358"/>
    </source>
</evidence>
<dbReference type="EMBL" id="MORL01000034">
    <property type="protein sequence ID" value="OIN55817.1"/>
    <property type="molecule type" value="Genomic_DNA"/>
</dbReference>
<gene>
    <name evidence="2" type="ORF">BLX24_28025</name>
</gene>
<dbReference type="Proteomes" id="UP000181790">
    <property type="component" value="Unassembled WGS sequence"/>
</dbReference>
<comment type="caution">
    <text evidence="2">The sequence shown here is derived from an EMBL/GenBank/DDBJ whole genome shotgun (WGS) entry which is preliminary data.</text>
</comment>
<dbReference type="GO" id="GO:0010181">
    <property type="term" value="F:FMN binding"/>
    <property type="evidence" value="ECO:0007669"/>
    <property type="project" value="TreeGrafter"/>
</dbReference>
<sequence length="192" mass="21800">MKIAVISTSPRKNSNSLRFARHIRNVLETYGHQDIALANFEAYDIPLVGQGEVDPENLTAFQQELIDTWAAADLVFFVVPEYNWITSPQFINMLHQLGDKPFKYLFDNKVFAFAGVSNGRGGRQPAIQMTTILNKLINFLDGYSVVSARIYESHETHKNIDESGHSLGNEVYDRTAKAFIDYSLKVGQRWLI</sequence>